<gene>
    <name evidence="2" type="ORF">MAR_018574</name>
</gene>
<organism evidence="2 3">
    <name type="scientific">Mya arenaria</name>
    <name type="common">Soft-shell clam</name>
    <dbReference type="NCBI Taxonomy" id="6604"/>
    <lineage>
        <taxon>Eukaryota</taxon>
        <taxon>Metazoa</taxon>
        <taxon>Spiralia</taxon>
        <taxon>Lophotrochozoa</taxon>
        <taxon>Mollusca</taxon>
        <taxon>Bivalvia</taxon>
        <taxon>Autobranchia</taxon>
        <taxon>Heteroconchia</taxon>
        <taxon>Euheterodonta</taxon>
        <taxon>Imparidentia</taxon>
        <taxon>Neoheterodontei</taxon>
        <taxon>Myida</taxon>
        <taxon>Myoidea</taxon>
        <taxon>Myidae</taxon>
        <taxon>Mya</taxon>
    </lineage>
</organism>
<feature type="chain" id="PRO_5046172757" evidence="1">
    <location>
        <begin position="17"/>
        <end position="136"/>
    </location>
</feature>
<reference evidence="2" key="1">
    <citation type="submission" date="2022-11" db="EMBL/GenBank/DDBJ databases">
        <title>Centuries of genome instability and evolution in soft-shell clam transmissible cancer (bioRxiv).</title>
        <authorList>
            <person name="Hart S.F.M."/>
            <person name="Yonemitsu M.A."/>
            <person name="Giersch R.M."/>
            <person name="Beal B.F."/>
            <person name="Arriagada G."/>
            <person name="Davis B.W."/>
            <person name="Ostrander E.A."/>
            <person name="Goff S.P."/>
            <person name="Metzger M.J."/>
        </authorList>
    </citation>
    <scope>NUCLEOTIDE SEQUENCE</scope>
    <source>
        <strain evidence="2">MELC-2E11</strain>
        <tissue evidence="2">Siphon/mantle</tissue>
    </source>
</reference>
<keyword evidence="3" id="KW-1185">Reference proteome</keyword>
<proteinExistence type="predicted"/>
<dbReference type="Proteomes" id="UP001164746">
    <property type="component" value="Chromosome 6"/>
</dbReference>
<evidence type="ECO:0000313" key="2">
    <source>
        <dbReference type="EMBL" id="WAR08616.1"/>
    </source>
</evidence>
<name>A0ABY7EII1_MYAAR</name>
<keyword evidence="1" id="KW-0732">Signal</keyword>
<evidence type="ECO:0000313" key="3">
    <source>
        <dbReference type="Proteomes" id="UP001164746"/>
    </source>
</evidence>
<dbReference type="EMBL" id="CP111017">
    <property type="protein sequence ID" value="WAR08616.1"/>
    <property type="molecule type" value="Genomic_DNA"/>
</dbReference>
<evidence type="ECO:0000256" key="1">
    <source>
        <dbReference type="SAM" id="SignalP"/>
    </source>
</evidence>
<accession>A0ABY7EII1</accession>
<sequence length="136" mass="15444">MLLILSGMFSSFLVTATLYRHGDRLRVDLNSLDGNGKRSGPLQKSLDSTNVRDLSARQYSLRDLLLPEGFASRVPTNNELLLDARDVDTDVDSLYPDIEGYARAKDLEKARMMLSELMFQRHARNSLSSDFVDFKR</sequence>
<protein>
    <submittedName>
        <fullName evidence="2">Uncharacterized protein</fullName>
    </submittedName>
</protein>
<feature type="signal peptide" evidence="1">
    <location>
        <begin position="1"/>
        <end position="16"/>
    </location>
</feature>